<reference evidence="1 2" key="1">
    <citation type="journal article" date="2015" name="Int. J. Syst. Evol. Microbiol.">
        <title>Roseomonas oryzae sp. nov., isolated from paddy rhizosphere soil.</title>
        <authorList>
            <person name="Ramaprasad E.V."/>
            <person name="Sasikala Ch."/>
            <person name="Ramana Ch.V."/>
        </authorList>
    </citation>
    <scope>NUCLEOTIDE SEQUENCE [LARGE SCALE GENOMIC DNA]</scope>
    <source>
        <strain evidence="1 2">KCTC 42542</strain>
    </source>
</reference>
<sequence>MMMSRSTPRLAHLVKIVALGGLFVLALGVAYKIKRVFRIDVFPEIDMVPDEELKALVMWFFHLVF</sequence>
<evidence type="ECO:0000313" key="1">
    <source>
        <dbReference type="EMBL" id="KAA2214003.1"/>
    </source>
</evidence>
<protein>
    <submittedName>
        <fullName evidence="1">Uncharacterized protein</fullName>
    </submittedName>
</protein>
<dbReference type="AlphaFoldDB" id="A0A5B2TIR2"/>
<gene>
    <name evidence="1" type="ORF">F0Q34_08150</name>
</gene>
<dbReference type="OrthoDB" id="9973534at2"/>
<dbReference type="RefSeq" id="WP_149811659.1">
    <property type="nucleotide sequence ID" value="NZ_VUKA01000002.1"/>
</dbReference>
<dbReference type="Proteomes" id="UP000322110">
    <property type="component" value="Unassembled WGS sequence"/>
</dbReference>
<organism evidence="1 2">
    <name type="scientific">Teichococcus oryzae</name>
    <dbReference type="NCBI Taxonomy" id="1608942"/>
    <lineage>
        <taxon>Bacteria</taxon>
        <taxon>Pseudomonadati</taxon>
        <taxon>Pseudomonadota</taxon>
        <taxon>Alphaproteobacteria</taxon>
        <taxon>Acetobacterales</taxon>
        <taxon>Roseomonadaceae</taxon>
        <taxon>Roseomonas</taxon>
    </lineage>
</organism>
<accession>A0A5B2TIR2</accession>
<evidence type="ECO:0000313" key="2">
    <source>
        <dbReference type="Proteomes" id="UP000322110"/>
    </source>
</evidence>
<proteinExistence type="predicted"/>
<dbReference type="EMBL" id="VUKA01000002">
    <property type="protein sequence ID" value="KAA2214003.1"/>
    <property type="molecule type" value="Genomic_DNA"/>
</dbReference>
<keyword evidence="2" id="KW-1185">Reference proteome</keyword>
<name>A0A5B2TIR2_9PROT</name>
<comment type="caution">
    <text evidence="1">The sequence shown here is derived from an EMBL/GenBank/DDBJ whole genome shotgun (WGS) entry which is preliminary data.</text>
</comment>